<keyword evidence="3" id="KW-0349">Heme</keyword>
<gene>
    <name evidence="5" type="ORF">C7450_104272</name>
</gene>
<dbReference type="EMBL" id="QJJK01000004">
    <property type="protein sequence ID" value="PXW60220.1"/>
    <property type="molecule type" value="Genomic_DNA"/>
</dbReference>
<keyword evidence="1 3" id="KW-0479">Metal-binding</keyword>
<accession>A0A2V3U9Y6</accession>
<organism evidence="5 6">
    <name type="scientific">Chelatococcus asaccharovorans</name>
    <dbReference type="NCBI Taxonomy" id="28210"/>
    <lineage>
        <taxon>Bacteria</taxon>
        <taxon>Pseudomonadati</taxon>
        <taxon>Pseudomonadota</taxon>
        <taxon>Alphaproteobacteria</taxon>
        <taxon>Hyphomicrobiales</taxon>
        <taxon>Chelatococcaceae</taxon>
        <taxon>Chelatococcus</taxon>
    </lineage>
</organism>
<dbReference type="RefSeq" id="WP_110374557.1">
    <property type="nucleotide sequence ID" value="NZ_CAKNFM010000006.1"/>
</dbReference>
<keyword evidence="6" id="KW-1185">Reference proteome</keyword>
<feature type="chain" id="PRO_5041067784" evidence="4">
    <location>
        <begin position="27"/>
        <end position="206"/>
    </location>
</feature>
<evidence type="ECO:0000256" key="4">
    <source>
        <dbReference type="SAM" id="SignalP"/>
    </source>
</evidence>
<dbReference type="AlphaFoldDB" id="A0A2V3U9Y6"/>
<keyword evidence="4" id="KW-0732">Signal</keyword>
<proteinExistence type="predicted"/>
<comment type="caution">
    <text evidence="5">The sequence shown here is derived from an EMBL/GenBank/DDBJ whole genome shotgun (WGS) entry which is preliminary data.</text>
</comment>
<dbReference type="GO" id="GO:0020037">
    <property type="term" value="F:heme binding"/>
    <property type="evidence" value="ECO:0007669"/>
    <property type="project" value="InterPro"/>
</dbReference>
<dbReference type="OrthoDB" id="656942at2"/>
<evidence type="ECO:0000256" key="3">
    <source>
        <dbReference type="PROSITE-ProRule" id="PRU00433"/>
    </source>
</evidence>
<evidence type="ECO:0000313" key="6">
    <source>
        <dbReference type="Proteomes" id="UP000248021"/>
    </source>
</evidence>
<dbReference type="GO" id="GO:0046872">
    <property type="term" value="F:metal ion binding"/>
    <property type="evidence" value="ECO:0007669"/>
    <property type="project" value="UniProtKB-KW"/>
</dbReference>
<name>A0A2V3U9Y6_9HYPH</name>
<dbReference type="SUPFAM" id="SSF48695">
    <property type="entry name" value="Multiheme cytochromes"/>
    <property type="match status" value="1"/>
</dbReference>
<dbReference type="GO" id="GO:0009055">
    <property type="term" value="F:electron transfer activity"/>
    <property type="evidence" value="ECO:0007669"/>
    <property type="project" value="InterPro"/>
</dbReference>
<dbReference type="PROSITE" id="PS51007">
    <property type="entry name" value="CYTC"/>
    <property type="match status" value="1"/>
</dbReference>
<dbReference type="InterPro" id="IPR036280">
    <property type="entry name" value="Multihaem_cyt_sf"/>
</dbReference>
<keyword evidence="2 3" id="KW-0408">Iron</keyword>
<feature type="signal peptide" evidence="4">
    <location>
        <begin position="1"/>
        <end position="26"/>
    </location>
</feature>
<dbReference type="InterPro" id="IPR009056">
    <property type="entry name" value="Cyt_c-like_dom"/>
</dbReference>
<reference evidence="5 6" key="1">
    <citation type="submission" date="2018-05" db="EMBL/GenBank/DDBJ databases">
        <title>Genomic Encyclopedia of Type Strains, Phase IV (KMG-IV): sequencing the most valuable type-strain genomes for metagenomic binning, comparative biology and taxonomic classification.</title>
        <authorList>
            <person name="Goeker M."/>
        </authorList>
    </citation>
    <scope>NUCLEOTIDE SEQUENCE [LARGE SCALE GENOMIC DNA]</scope>
    <source>
        <strain evidence="5 6">DSM 6462</strain>
    </source>
</reference>
<evidence type="ECO:0000256" key="2">
    <source>
        <dbReference type="ARBA" id="ARBA00023004"/>
    </source>
</evidence>
<evidence type="ECO:0000313" key="5">
    <source>
        <dbReference type="EMBL" id="PXW60220.1"/>
    </source>
</evidence>
<evidence type="ECO:0000256" key="1">
    <source>
        <dbReference type="ARBA" id="ARBA00022723"/>
    </source>
</evidence>
<protein>
    <submittedName>
        <fullName evidence="5">Uncharacterized protein</fullName>
    </submittedName>
</protein>
<dbReference type="Proteomes" id="UP000248021">
    <property type="component" value="Unassembled WGS sequence"/>
</dbReference>
<sequence>MISLSRMSIHLFATAAISLAAGFVAAHSVSGAPANTLASPDSFATIADERARSAALFGEIGKVLMSPRCMNCHSAGDRPRQGDSQRPHQPPVFRGADGMGLPAMRCATCHQKGNFDPARMPGHDPWAMAPREMVWEGKTLGEICVQMKDPARNGGMSVADIVHHIGDDGLVGWAWSPGVGRTPAPGTQKEAKALVEAWVKSGAACP</sequence>